<dbReference type="PANTHER" id="PTHR45694">
    <property type="entry name" value="GLUTAREDOXIN 2"/>
    <property type="match status" value="1"/>
</dbReference>
<proteinExistence type="predicted"/>
<comment type="caution">
    <text evidence="3">The sequence shown here is derived from an EMBL/GenBank/DDBJ whole genome shotgun (WGS) entry which is preliminary data.</text>
</comment>
<evidence type="ECO:0000313" key="2">
    <source>
        <dbReference type="EMBL" id="CAE8623677.1"/>
    </source>
</evidence>
<dbReference type="OrthoDB" id="44061at2759"/>
<dbReference type="OMA" id="QFEVMEL"/>
<dbReference type="Proteomes" id="UP000654075">
    <property type="component" value="Unassembled WGS sequence"/>
</dbReference>
<dbReference type="Pfam" id="PF00462">
    <property type="entry name" value="Glutaredoxin"/>
    <property type="match status" value="1"/>
</dbReference>
<dbReference type="CDD" id="cd03419">
    <property type="entry name" value="GRX_GRXh_1_2_like"/>
    <property type="match status" value="1"/>
</dbReference>
<dbReference type="PANTHER" id="PTHR45694:SF18">
    <property type="entry name" value="GLUTAREDOXIN-1-RELATED"/>
    <property type="match status" value="1"/>
</dbReference>
<protein>
    <recommendedName>
        <fullName evidence="1">Glutaredoxin domain-containing protein</fullName>
    </recommendedName>
</protein>
<gene>
    <name evidence="2" type="ORF">PGLA1383_LOCUS40916</name>
    <name evidence="3" type="ORF">PGLA2088_LOCUS30511</name>
</gene>
<evidence type="ECO:0000313" key="4">
    <source>
        <dbReference type="Proteomes" id="UP000626109"/>
    </source>
</evidence>
<dbReference type="EMBL" id="CAJNNV010028215">
    <property type="protein sequence ID" value="CAE8623677.1"/>
    <property type="molecule type" value="Genomic_DNA"/>
</dbReference>
<dbReference type="Gene3D" id="3.40.30.10">
    <property type="entry name" value="Glutaredoxin"/>
    <property type="match status" value="1"/>
</dbReference>
<feature type="domain" description="Glutaredoxin" evidence="1">
    <location>
        <begin position="66"/>
        <end position="134"/>
    </location>
</feature>
<dbReference type="InterPro" id="IPR014025">
    <property type="entry name" value="Glutaredoxin_subgr"/>
</dbReference>
<name>A0A813K5X8_POLGL</name>
<accession>A0A813K5X8</accession>
<sequence>MARNLDRRRSVPLLCAVLGAFALAALQASSSLAFAGSSGMASRNSALVGRHSVAEDVGAKISSSKVFVVSKEWCPFCMRTKTALKKMGAQFEVMELEDANREPLVPDPSAVQDYMEQVTGARTMPRVFVGGKFIGGGTETLEKASSGELEAMLKEIGALS</sequence>
<dbReference type="SUPFAM" id="SSF52833">
    <property type="entry name" value="Thioredoxin-like"/>
    <property type="match status" value="1"/>
</dbReference>
<dbReference type="Proteomes" id="UP000626109">
    <property type="component" value="Unassembled WGS sequence"/>
</dbReference>
<dbReference type="GO" id="GO:0005737">
    <property type="term" value="C:cytoplasm"/>
    <property type="evidence" value="ECO:0007669"/>
    <property type="project" value="TreeGrafter"/>
</dbReference>
<dbReference type="PROSITE" id="PS51354">
    <property type="entry name" value="GLUTAREDOXIN_2"/>
    <property type="match status" value="1"/>
</dbReference>
<dbReference type="PRINTS" id="PR00160">
    <property type="entry name" value="GLUTAREDOXIN"/>
</dbReference>
<evidence type="ECO:0000259" key="1">
    <source>
        <dbReference type="Pfam" id="PF00462"/>
    </source>
</evidence>
<dbReference type="GO" id="GO:0034599">
    <property type="term" value="P:cellular response to oxidative stress"/>
    <property type="evidence" value="ECO:0007669"/>
    <property type="project" value="TreeGrafter"/>
</dbReference>
<dbReference type="GO" id="GO:0015038">
    <property type="term" value="F:glutathione disulfide oxidoreductase activity"/>
    <property type="evidence" value="ECO:0007669"/>
    <property type="project" value="TreeGrafter"/>
</dbReference>
<dbReference type="InterPro" id="IPR036249">
    <property type="entry name" value="Thioredoxin-like_sf"/>
</dbReference>
<dbReference type="AlphaFoldDB" id="A0A813K5X8"/>
<organism evidence="3 4">
    <name type="scientific">Polarella glacialis</name>
    <name type="common">Dinoflagellate</name>
    <dbReference type="NCBI Taxonomy" id="89957"/>
    <lineage>
        <taxon>Eukaryota</taxon>
        <taxon>Sar</taxon>
        <taxon>Alveolata</taxon>
        <taxon>Dinophyceae</taxon>
        <taxon>Suessiales</taxon>
        <taxon>Suessiaceae</taxon>
        <taxon>Polarella</taxon>
    </lineage>
</organism>
<evidence type="ECO:0000313" key="5">
    <source>
        <dbReference type="Proteomes" id="UP000654075"/>
    </source>
</evidence>
<dbReference type="InterPro" id="IPR002109">
    <property type="entry name" value="Glutaredoxin"/>
</dbReference>
<evidence type="ECO:0000313" key="3">
    <source>
        <dbReference type="EMBL" id="CAE8697984.1"/>
    </source>
</evidence>
<dbReference type="EMBL" id="CAJNNW010028851">
    <property type="protein sequence ID" value="CAE8697984.1"/>
    <property type="molecule type" value="Genomic_DNA"/>
</dbReference>
<keyword evidence="5" id="KW-1185">Reference proteome</keyword>
<reference evidence="3" key="1">
    <citation type="submission" date="2021-02" db="EMBL/GenBank/DDBJ databases">
        <authorList>
            <person name="Dougan E. K."/>
            <person name="Rhodes N."/>
            <person name="Thang M."/>
            <person name="Chan C."/>
        </authorList>
    </citation>
    <scope>NUCLEOTIDE SEQUENCE</scope>
</reference>